<feature type="compositionally biased region" description="Polar residues" evidence="1">
    <location>
        <begin position="1"/>
        <end position="21"/>
    </location>
</feature>
<organism evidence="2 3">
    <name type="scientific">Ricinus communis</name>
    <name type="common">Castor bean</name>
    <dbReference type="NCBI Taxonomy" id="3988"/>
    <lineage>
        <taxon>Eukaryota</taxon>
        <taxon>Viridiplantae</taxon>
        <taxon>Streptophyta</taxon>
        <taxon>Embryophyta</taxon>
        <taxon>Tracheophyta</taxon>
        <taxon>Spermatophyta</taxon>
        <taxon>Magnoliopsida</taxon>
        <taxon>eudicotyledons</taxon>
        <taxon>Gunneridae</taxon>
        <taxon>Pentapetalae</taxon>
        <taxon>rosids</taxon>
        <taxon>fabids</taxon>
        <taxon>Malpighiales</taxon>
        <taxon>Euphorbiaceae</taxon>
        <taxon>Acalyphoideae</taxon>
        <taxon>Acalypheae</taxon>
        <taxon>Ricinus</taxon>
    </lineage>
</organism>
<feature type="region of interest" description="Disordered" evidence="1">
    <location>
        <begin position="1"/>
        <end position="55"/>
    </location>
</feature>
<dbReference type="AlphaFoldDB" id="B9T0J5"/>
<evidence type="ECO:0000256" key="1">
    <source>
        <dbReference type="SAM" id="MobiDB-lite"/>
    </source>
</evidence>
<protein>
    <submittedName>
        <fullName evidence="2">Uncharacterized protein</fullName>
    </submittedName>
</protein>
<sequence>MQASIGHSSVAPSKKAVNNDTSDSSSVSRSTGSYHSHIHDHFDSTANFKPLKRTGGWSRNRERMRLIIGSLGSGDP</sequence>
<dbReference type="Proteomes" id="UP000008311">
    <property type="component" value="Unassembled WGS sequence"/>
</dbReference>
<dbReference type="InParanoid" id="B9T0J5"/>
<name>B9T0J5_RICCO</name>
<feature type="compositionally biased region" description="Low complexity" evidence="1">
    <location>
        <begin position="22"/>
        <end position="35"/>
    </location>
</feature>
<accession>B9T0J5</accession>
<evidence type="ECO:0000313" key="3">
    <source>
        <dbReference type="Proteomes" id="UP000008311"/>
    </source>
</evidence>
<keyword evidence="3" id="KW-1185">Reference proteome</keyword>
<dbReference type="EMBL" id="EQ974306">
    <property type="protein sequence ID" value="EEF30620.1"/>
    <property type="molecule type" value="Genomic_DNA"/>
</dbReference>
<evidence type="ECO:0000313" key="2">
    <source>
        <dbReference type="EMBL" id="EEF30620.1"/>
    </source>
</evidence>
<reference evidence="3" key="1">
    <citation type="journal article" date="2010" name="Nat. Biotechnol.">
        <title>Draft genome sequence of the oilseed species Ricinus communis.</title>
        <authorList>
            <person name="Chan A.P."/>
            <person name="Crabtree J."/>
            <person name="Zhao Q."/>
            <person name="Lorenzi H."/>
            <person name="Orvis J."/>
            <person name="Puiu D."/>
            <person name="Melake-Berhan A."/>
            <person name="Jones K.M."/>
            <person name="Redman J."/>
            <person name="Chen G."/>
            <person name="Cahoon E.B."/>
            <person name="Gedil M."/>
            <person name="Stanke M."/>
            <person name="Haas B.J."/>
            <person name="Wortman J.R."/>
            <person name="Fraser-Liggett C.M."/>
            <person name="Ravel J."/>
            <person name="Rabinowicz P.D."/>
        </authorList>
    </citation>
    <scope>NUCLEOTIDE SEQUENCE [LARGE SCALE GENOMIC DNA]</scope>
    <source>
        <strain evidence="3">cv. Hale</strain>
    </source>
</reference>
<gene>
    <name evidence="2" type="ORF">RCOM_0302010</name>
</gene>
<proteinExistence type="predicted"/>